<dbReference type="Proteomes" id="UP000002931">
    <property type="component" value="Unassembled WGS sequence"/>
</dbReference>
<evidence type="ECO:0000256" key="2">
    <source>
        <dbReference type="ARBA" id="ARBA00022475"/>
    </source>
</evidence>
<comment type="function">
    <text evidence="7">Part of the tripartite ATP-independent periplasmic (TRAP) transport system.</text>
</comment>
<comment type="similarity">
    <text evidence="7">Belongs to the TRAP transporter large permease family.</text>
</comment>
<comment type="subunit">
    <text evidence="7">The complex comprises the extracytoplasmic solute receptor protein and the two transmembrane proteins.</text>
</comment>
<feature type="transmembrane region" description="Helical" evidence="7">
    <location>
        <begin position="51"/>
        <end position="76"/>
    </location>
</feature>
<reference evidence="9 10" key="1">
    <citation type="journal article" date="2010" name="J. Bacteriol.">
        <title>Genome sequences of Pelagibaca bermudensis HTCC2601T and Maritimibacter alkaliphilus HTCC2654T, the type strains of two marine Roseobacter genera.</title>
        <authorList>
            <person name="Thrash J.C."/>
            <person name="Cho J.C."/>
            <person name="Ferriera S."/>
            <person name="Johnson J."/>
            <person name="Vergin K.L."/>
            <person name="Giovannoni S.J."/>
        </authorList>
    </citation>
    <scope>NUCLEOTIDE SEQUENCE [LARGE SCALE GENOMIC DNA]</scope>
    <source>
        <strain evidence="9 10">HTCC2654</strain>
    </source>
</reference>
<dbReference type="RefSeq" id="WP_008327674.1">
    <property type="nucleotide sequence ID" value="NZ_AAMT01000016.1"/>
</dbReference>
<evidence type="ECO:0000259" key="8">
    <source>
        <dbReference type="Pfam" id="PF06808"/>
    </source>
</evidence>
<dbReference type="AlphaFoldDB" id="A3VKA0"/>
<feature type="transmembrane region" description="Helical" evidence="7">
    <location>
        <begin position="6"/>
        <end position="39"/>
    </location>
</feature>
<feature type="transmembrane region" description="Helical" evidence="7">
    <location>
        <begin position="141"/>
        <end position="168"/>
    </location>
</feature>
<evidence type="ECO:0000256" key="1">
    <source>
        <dbReference type="ARBA" id="ARBA00004429"/>
    </source>
</evidence>
<dbReference type="HOGENOM" id="CLU_019824_4_0_5"/>
<dbReference type="GO" id="GO:0022857">
    <property type="term" value="F:transmembrane transporter activity"/>
    <property type="evidence" value="ECO:0007669"/>
    <property type="project" value="UniProtKB-UniRule"/>
</dbReference>
<keyword evidence="10" id="KW-1185">Reference proteome</keyword>
<evidence type="ECO:0000256" key="5">
    <source>
        <dbReference type="ARBA" id="ARBA00022989"/>
    </source>
</evidence>
<gene>
    <name evidence="9" type="ORF">RB2654_23623</name>
</gene>
<keyword evidence="2" id="KW-1003">Cell membrane</keyword>
<dbReference type="STRING" id="314271.RB2654_23623"/>
<keyword evidence="4 7" id="KW-0812">Transmembrane</keyword>
<keyword evidence="5 7" id="KW-1133">Transmembrane helix</keyword>
<feature type="domain" description="TRAP C4-dicarboxylate transport system permease DctM subunit" evidence="8">
    <location>
        <begin position="11"/>
        <end position="424"/>
    </location>
</feature>
<comment type="caution">
    <text evidence="9">The sequence shown here is derived from an EMBL/GenBank/DDBJ whole genome shotgun (WGS) entry which is preliminary data.</text>
</comment>
<accession>A3VKA0</accession>
<evidence type="ECO:0000256" key="3">
    <source>
        <dbReference type="ARBA" id="ARBA00022519"/>
    </source>
</evidence>
<feature type="transmembrane region" description="Helical" evidence="7">
    <location>
        <begin position="409"/>
        <end position="429"/>
    </location>
</feature>
<protein>
    <recommendedName>
        <fullName evidence="7">TRAP transporter large permease protein</fullName>
    </recommendedName>
</protein>
<dbReference type="PIRSF" id="PIRSF006066">
    <property type="entry name" value="HI0050"/>
    <property type="match status" value="1"/>
</dbReference>
<organism evidence="9 10">
    <name type="scientific">Maritimibacter alkaliphilus HTCC2654</name>
    <dbReference type="NCBI Taxonomy" id="314271"/>
    <lineage>
        <taxon>Bacteria</taxon>
        <taxon>Pseudomonadati</taxon>
        <taxon>Pseudomonadota</taxon>
        <taxon>Alphaproteobacteria</taxon>
        <taxon>Rhodobacterales</taxon>
        <taxon>Roseobacteraceae</taxon>
        <taxon>Maritimibacter</taxon>
    </lineage>
</organism>
<keyword evidence="7" id="KW-0813">Transport</keyword>
<feature type="transmembrane region" description="Helical" evidence="7">
    <location>
        <begin position="96"/>
        <end position="129"/>
    </location>
</feature>
<dbReference type="OrthoDB" id="9790209at2"/>
<dbReference type="InterPro" id="IPR010656">
    <property type="entry name" value="DctM"/>
</dbReference>
<dbReference type="PANTHER" id="PTHR33362">
    <property type="entry name" value="SIALIC ACID TRAP TRANSPORTER PERMEASE PROTEIN SIAT-RELATED"/>
    <property type="match status" value="1"/>
</dbReference>
<feature type="transmembrane region" description="Helical" evidence="7">
    <location>
        <begin position="249"/>
        <end position="268"/>
    </location>
</feature>
<dbReference type="EMBL" id="AAMT01000016">
    <property type="protein sequence ID" value="EAQ11405.1"/>
    <property type="molecule type" value="Genomic_DNA"/>
</dbReference>
<evidence type="ECO:0000256" key="4">
    <source>
        <dbReference type="ARBA" id="ARBA00022692"/>
    </source>
</evidence>
<feature type="transmembrane region" description="Helical" evidence="7">
    <location>
        <begin position="350"/>
        <end position="370"/>
    </location>
</feature>
<dbReference type="GO" id="GO:0005886">
    <property type="term" value="C:plasma membrane"/>
    <property type="evidence" value="ECO:0007669"/>
    <property type="project" value="UniProtKB-SubCell"/>
</dbReference>
<feature type="transmembrane region" description="Helical" evidence="7">
    <location>
        <begin position="321"/>
        <end position="338"/>
    </location>
</feature>
<evidence type="ECO:0000256" key="7">
    <source>
        <dbReference type="RuleBase" id="RU369079"/>
    </source>
</evidence>
<comment type="subcellular location">
    <subcellularLocation>
        <location evidence="1 7">Cell inner membrane</location>
        <topology evidence="1 7">Multi-pass membrane protein</topology>
    </subcellularLocation>
</comment>
<sequence>MTDVQIGLAGIGILLFLIAMRVPIAIALFTVPFAGIYAMFGWRPAFGALKVIPFDFAASWELSSIPMFLLMGYLAYHSGITAGLFDAARVWLARLPGGLAVASIFGASGFAAVTGSSVATAAAMGRIAVPEMLKHGYDPRLATGTVAAAGTIGALIPPSILLILYGIIAEVPINKLFLGGAGVGLFSAFAYVVLVIGWATLKPEVAPRSDEKHSLREKFTELRKVAPALLLAFLVFGGLFAGLFTPTEAGAVGAALCVLIAAGQRKLTWRNFITSVAESFTTTSALLFIVIGANLLARFVALSGVDSYISDVIASMSSSTYLFLAGVVIIYLILGMFLEPTGAMIITLPIVLPVAATLGVNELWFGIFLAKLLEVGMITPPIGLNVFVLNGVVGKVSLGQIFRGTARFIGADMVVLLLLVLMPGIVLYLPNLLN</sequence>
<dbReference type="PANTHER" id="PTHR33362:SF5">
    <property type="entry name" value="C4-DICARBOXYLATE TRAP TRANSPORTER LARGE PERMEASE PROTEIN DCTM"/>
    <property type="match status" value="1"/>
</dbReference>
<name>A3VKA0_9RHOB</name>
<evidence type="ECO:0000256" key="6">
    <source>
        <dbReference type="ARBA" id="ARBA00023136"/>
    </source>
</evidence>
<feature type="transmembrane region" description="Helical" evidence="7">
    <location>
        <begin position="280"/>
        <end position="301"/>
    </location>
</feature>
<feature type="transmembrane region" description="Helical" evidence="7">
    <location>
        <begin position="382"/>
        <end position="402"/>
    </location>
</feature>
<keyword evidence="3 7" id="KW-0997">Cell inner membrane</keyword>
<evidence type="ECO:0000313" key="10">
    <source>
        <dbReference type="Proteomes" id="UP000002931"/>
    </source>
</evidence>
<keyword evidence="6 7" id="KW-0472">Membrane</keyword>
<dbReference type="InterPro" id="IPR004681">
    <property type="entry name" value="TRAP_DctM"/>
</dbReference>
<proteinExistence type="inferred from homology"/>
<evidence type="ECO:0000313" key="9">
    <source>
        <dbReference type="EMBL" id="EAQ11405.1"/>
    </source>
</evidence>
<dbReference type="Pfam" id="PF06808">
    <property type="entry name" value="DctM"/>
    <property type="match status" value="1"/>
</dbReference>
<feature type="transmembrane region" description="Helical" evidence="7">
    <location>
        <begin position="180"/>
        <end position="201"/>
    </location>
</feature>
<dbReference type="NCBIfam" id="TIGR00786">
    <property type="entry name" value="dctM"/>
    <property type="match status" value="1"/>
</dbReference>